<dbReference type="OrthoDB" id="5289754at2"/>
<dbReference type="RefSeq" id="WP_112139874.1">
    <property type="nucleotide sequence ID" value="NZ_CP016181.1"/>
</dbReference>
<evidence type="ECO:0000259" key="5">
    <source>
        <dbReference type="PROSITE" id="PS50931"/>
    </source>
</evidence>
<feature type="domain" description="HTH lysR-type" evidence="5">
    <location>
        <begin position="2"/>
        <end position="59"/>
    </location>
</feature>
<name>A0A2Z4PV14_9GAMM</name>
<evidence type="ECO:0000256" key="4">
    <source>
        <dbReference type="ARBA" id="ARBA00023163"/>
    </source>
</evidence>
<dbReference type="Pfam" id="PF00126">
    <property type="entry name" value="HTH_1"/>
    <property type="match status" value="1"/>
</dbReference>
<keyword evidence="4" id="KW-0804">Transcription</keyword>
<dbReference type="CDD" id="cd00090">
    <property type="entry name" value="HTH_ARSR"/>
    <property type="match status" value="1"/>
</dbReference>
<accession>A0A2Z4PV14</accession>
<keyword evidence="2" id="KW-0805">Transcription regulation</keyword>
<gene>
    <name evidence="6" type="ORF">A8139_16590</name>
</gene>
<dbReference type="SUPFAM" id="SSF46785">
    <property type="entry name" value="Winged helix' DNA-binding domain"/>
    <property type="match status" value="1"/>
</dbReference>
<dbReference type="InterPro" id="IPR036388">
    <property type="entry name" value="WH-like_DNA-bd_sf"/>
</dbReference>
<dbReference type="PROSITE" id="PS50931">
    <property type="entry name" value="HTH_LYSR"/>
    <property type="match status" value="1"/>
</dbReference>
<dbReference type="InterPro" id="IPR011991">
    <property type="entry name" value="ArsR-like_HTH"/>
</dbReference>
<evidence type="ECO:0000256" key="3">
    <source>
        <dbReference type="ARBA" id="ARBA00023125"/>
    </source>
</evidence>
<evidence type="ECO:0000313" key="6">
    <source>
        <dbReference type="EMBL" id="AWY01393.1"/>
    </source>
</evidence>
<dbReference type="Proteomes" id="UP000249898">
    <property type="component" value="Chromosome"/>
</dbReference>
<dbReference type="AlphaFoldDB" id="A0A2Z4PV14"/>
<dbReference type="GO" id="GO:0000976">
    <property type="term" value="F:transcription cis-regulatory region binding"/>
    <property type="evidence" value="ECO:0007669"/>
    <property type="project" value="TreeGrafter"/>
</dbReference>
<reference evidence="6 7" key="1">
    <citation type="submission" date="2016-06" db="EMBL/GenBank/DDBJ databases">
        <title>The sequenced genome of the ice-adhering bacterium Marinomonas primoryensis, from Antarctica.</title>
        <authorList>
            <person name="Graham L."/>
            <person name="Vance T.D.R."/>
            <person name="Davies P.L."/>
        </authorList>
    </citation>
    <scope>NUCLEOTIDE SEQUENCE [LARGE SCALE GENOMIC DNA]</scope>
    <source>
        <strain evidence="6 7">AceL</strain>
    </source>
</reference>
<dbReference type="EMBL" id="CP016181">
    <property type="protein sequence ID" value="AWY01393.1"/>
    <property type="molecule type" value="Genomic_DNA"/>
</dbReference>
<dbReference type="PRINTS" id="PR00039">
    <property type="entry name" value="HTHLYSR"/>
</dbReference>
<evidence type="ECO:0000313" key="7">
    <source>
        <dbReference type="Proteomes" id="UP000249898"/>
    </source>
</evidence>
<evidence type="ECO:0000256" key="1">
    <source>
        <dbReference type="ARBA" id="ARBA00009437"/>
    </source>
</evidence>
<comment type="similarity">
    <text evidence="1">Belongs to the LysR transcriptional regulatory family.</text>
</comment>
<dbReference type="PANTHER" id="PTHR30126">
    <property type="entry name" value="HTH-TYPE TRANSCRIPTIONAL REGULATOR"/>
    <property type="match status" value="1"/>
</dbReference>
<dbReference type="Gene3D" id="1.10.10.10">
    <property type="entry name" value="Winged helix-like DNA-binding domain superfamily/Winged helix DNA-binding domain"/>
    <property type="match status" value="1"/>
</dbReference>
<sequence length="101" mass="11388">MFNTQHLTTFKALVEKGSFTQTAKLLGLTQPAVSQHIQKLERGLGEPLLIRHGRTTEVTEAGRVLLQHIKELEVCYEEFTASWQTYTTTKASLDVEENKNG</sequence>
<evidence type="ECO:0000256" key="2">
    <source>
        <dbReference type="ARBA" id="ARBA00023015"/>
    </source>
</evidence>
<dbReference type="GO" id="GO:0003700">
    <property type="term" value="F:DNA-binding transcription factor activity"/>
    <property type="evidence" value="ECO:0007669"/>
    <property type="project" value="InterPro"/>
</dbReference>
<dbReference type="PANTHER" id="PTHR30126:SF99">
    <property type="entry name" value="TRANSCRIPTIONAL REGULATOR LYSR FAMILY"/>
    <property type="match status" value="1"/>
</dbReference>
<dbReference type="FunFam" id="1.10.10.10:FF:000001">
    <property type="entry name" value="LysR family transcriptional regulator"/>
    <property type="match status" value="1"/>
</dbReference>
<protein>
    <submittedName>
        <fullName evidence="6">LysR family transcriptional regulator</fullName>
    </submittedName>
</protein>
<proteinExistence type="inferred from homology"/>
<dbReference type="InterPro" id="IPR036390">
    <property type="entry name" value="WH_DNA-bd_sf"/>
</dbReference>
<dbReference type="InterPro" id="IPR000847">
    <property type="entry name" value="LysR_HTH_N"/>
</dbReference>
<keyword evidence="3" id="KW-0238">DNA-binding</keyword>
<organism evidence="6 7">
    <name type="scientific">Marinomonas primoryensis</name>
    <dbReference type="NCBI Taxonomy" id="178399"/>
    <lineage>
        <taxon>Bacteria</taxon>
        <taxon>Pseudomonadati</taxon>
        <taxon>Pseudomonadota</taxon>
        <taxon>Gammaproteobacteria</taxon>
        <taxon>Oceanospirillales</taxon>
        <taxon>Oceanospirillaceae</taxon>
        <taxon>Marinomonas</taxon>
    </lineage>
</organism>